<feature type="transmembrane region" description="Helical" evidence="9">
    <location>
        <begin position="56"/>
        <end position="81"/>
    </location>
</feature>
<reference evidence="10" key="1">
    <citation type="journal article" date="2016" name="Zookeys">
        <title>The mitochondrial genome of the land snail Cernuella virgata (Da Costa, 1778): the first complete sequence in the family Hygromiidae (Pulmonata, Stylommatophora).</title>
        <authorList>
            <person name="Lin J.H."/>
            <person name="Zhou W.C."/>
            <person name="Ding H.L."/>
            <person name="Wang P."/>
            <person name="Ai H.M."/>
        </authorList>
    </citation>
    <scope>NUCLEOTIDE SEQUENCE</scope>
</reference>
<dbReference type="EC" id="7.1.1.2" evidence="9"/>
<evidence type="ECO:0000256" key="7">
    <source>
        <dbReference type="ARBA" id="ARBA00023136"/>
    </source>
</evidence>
<keyword evidence="9" id="KW-0520">NAD</keyword>
<dbReference type="PANTHER" id="PTHR11058">
    <property type="entry name" value="NADH-UBIQUINONE OXIDOREDUCTASE CHAIN 3"/>
    <property type="match status" value="1"/>
</dbReference>
<comment type="subcellular location">
    <subcellularLocation>
        <location evidence="1">Membrane</location>
    </subcellularLocation>
    <subcellularLocation>
        <location evidence="9">Mitochondrion membrane</location>
        <topology evidence="9">Multi-pass membrane protein</topology>
    </subcellularLocation>
</comment>
<organism evidence="10">
    <name type="scientific">Camaena poyuensis</name>
    <dbReference type="NCBI Taxonomy" id="1708535"/>
    <lineage>
        <taxon>Eukaryota</taxon>
        <taxon>Metazoa</taxon>
        <taxon>Spiralia</taxon>
        <taxon>Lophotrochozoa</taxon>
        <taxon>Mollusca</taxon>
        <taxon>Gastropoda</taxon>
        <taxon>Heterobranchia</taxon>
        <taxon>Euthyneura</taxon>
        <taxon>Panpulmonata</taxon>
        <taxon>Eupulmonata</taxon>
        <taxon>Stylommatophora</taxon>
        <taxon>Helicina</taxon>
        <taxon>Camaenoidea</taxon>
        <taxon>Camaenidae</taxon>
        <taxon>Camaena</taxon>
    </lineage>
</organism>
<evidence type="ECO:0000256" key="3">
    <source>
        <dbReference type="ARBA" id="ARBA00021007"/>
    </source>
</evidence>
<evidence type="ECO:0000256" key="6">
    <source>
        <dbReference type="ARBA" id="ARBA00022989"/>
    </source>
</evidence>
<comment type="similarity">
    <text evidence="2 9">Belongs to the complex I subunit 3 family.</text>
</comment>
<gene>
    <name evidence="10" type="primary">ND3</name>
</gene>
<dbReference type="InterPro" id="IPR038430">
    <property type="entry name" value="NDAH_ubi_oxred_su3_sf"/>
</dbReference>
<keyword evidence="9" id="KW-0679">Respiratory chain</keyword>
<dbReference type="GO" id="GO:0008137">
    <property type="term" value="F:NADH dehydrogenase (ubiquinone) activity"/>
    <property type="evidence" value="ECO:0007669"/>
    <property type="project" value="UniProtKB-UniRule"/>
</dbReference>
<sequence>MHIMVISIISAVVLCTALLLLYFTLNKKTCDNNKMSPFECGFEPFNVTRRPFSVRYFILIVLFLIFDVETVLLLPLIRFMILGDNLHWASIFFVFLLILLVGLLFEWRNNMLDWMNYFK</sequence>
<dbReference type="InterPro" id="IPR000440">
    <property type="entry name" value="NADH_UbQ/plastoQ_OxRdtase_su3"/>
</dbReference>
<dbReference type="AlphaFoldDB" id="A0A1S5PLV4"/>
<evidence type="ECO:0000256" key="9">
    <source>
        <dbReference type="RuleBase" id="RU003640"/>
    </source>
</evidence>
<dbReference type="PANTHER" id="PTHR11058:SF9">
    <property type="entry name" value="NADH-UBIQUINONE OXIDOREDUCTASE CHAIN 3"/>
    <property type="match status" value="1"/>
</dbReference>
<dbReference type="GO" id="GO:0030964">
    <property type="term" value="C:NADH dehydrogenase complex"/>
    <property type="evidence" value="ECO:0007669"/>
    <property type="project" value="TreeGrafter"/>
</dbReference>
<evidence type="ECO:0000256" key="4">
    <source>
        <dbReference type="ARBA" id="ARBA00022448"/>
    </source>
</evidence>
<protein>
    <recommendedName>
        <fullName evidence="3 9">NADH-ubiquinone oxidoreductase chain 3</fullName>
        <ecNumber evidence="9">7.1.1.2</ecNumber>
    </recommendedName>
</protein>
<evidence type="ECO:0000256" key="2">
    <source>
        <dbReference type="ARBA" id="ARBA00008472"/>
    </source>
</evidence>
<proteinExistence type="inferred from homology"/>
<dbReference type="Gene3D" id="1.20.58.1610">
    <property type="entry name" value="NADH:ubiquinone/plastoquinone oxidoreductase, chain 3"/>
    <property type="match status" value="1"/>
</dbReference>
<keyword evidence="9" id="KW-0249">Electron transport</keyword>
<evidence type="ECO:0000256" key="1">
    <source>
        <dbReference type="ARBA" id="ARBA00004370"/>
    </source>
</evidence>
<accession>A0A1S5PLV4</accession>
<evidence type="ECO:0000256" key="8">
    <source>
        <dbReference type="ARBA" id="ARBA00049551"/>
    </source>
</evidence>
<dbReference type="EMBL" id="KT001074">
    <property type="protein sequence ID" value="ALB78236.1"/>
    <property type="molecule type" value="Genomic_DNA"/>
</dbReference>
<geneLocation type="mitochondrion" evidence="10"/>
<keyword evidence="5 9" id="KW-0812">Transmembrane</keyword>
<keyword evidence="6 9" id="KW-1133">Transmembrane helix</keyword>
<feature type="transmembrane region" description="Helical" evidence="9">
    <location>
        <begin position="6"/>
        <end position="25"/>
    </location>
</feature>
<comment type="catalytic activity">
    <reaction evidence="8 9">
        <text>a ubiquinone + NADH + 5 H(+)(in) = a ubiquinol + NAD(+) + 4 H(+)(out)</text>
        <dbReference type="Rhea" id="RHEA:29091"/>
        <dbReference type="Rhea" id="RHEA-COMP:9565"/>
        <dbReference type="Rhea" id="RHEA-COMP:9566"/>
        <dbReference type="ChEBI" id="CHEBI:15378"/>
        <dbReference type="ChEBI" id="CHEBI:16389"/>
        <dbReference type="ChEBI" id="CHEBI:17976"/>
        <dbReference type="ChEBI" id="CHEBI:57540"/>
        <dbReference type="ChEBI" id="CHEBI:57945"/>
        <dbReference type="EC" id="7.1.1.2"/>
    </reaction>
</comment>
<evidence type="ECO:0000313" key="10">
    <source>
        <dbReference type="EMBL" id="ALB78236.1"/>
    </source>
</evidence>
<dbReference type="Pfam" id="PF00507">
    <property type="entry name" value="Oxidored_q4"/>
    <property type="match status" value="1"/>
</dbReference>
<keyword evidence="9" id="KW-1278">Translocase</keyword>
<keyword evidence="9" id="KW-0830">Ubiquinone</keyword>
<keyword evidence="9 10" id="KW-0496">Mitochondrion</keyword>
<comment type="function">
    <text evidence="9">Core subunit of the mitochondrial membrane respiratory chain NADH dehydrogenase (Complex I) which catalyzes electron transfer from NADH through the respiratory chain, using ubiquinone as an electron acceptor. Essential for the catalytic activity of complex I.</text>
</comment>
<keyword evidence="4 9" id="KW-0813">Transport</keyword>
<name>A0A1S5PLV4_9EUPU</name>
<dbReference type="GO" id="GO:0031966">
    <property type="term" value="C:mitochondrial membrane"/>
    <property type="evidence" value="ECO:0007669"/>
    <property type="project" value="UniProtKB-SubCell"/>
</dbReference>
<evidence type="ECO:0000256" key="5">
    <source>
        <dbReference type="ARBA" id="ARBA00022692"/>
    </source>
</evidence>
<feature type="transmembrane region" description="Helical" evidence="9">
    <location>
        <begin position="87"/>
        <end position="105"/>
    </location>
</feature>
<keyword evidence="7 9" id="KW-0472">Membrane</keyword>